<dbReference type="AlphaFoldDB" id="A0A2I1HY89"/>
<dbReference type="Gene3D" id="3.40.50.410">
    <property type="entry name" value="von Willebrand factor, type A domain"/>
    <property type="match status" value="1"/>
</dbReference>
<keyword evidence="1" id="KW-0812">Transmembrane</keyword>
<accession>A0A2I1HY89</accession>
<evidence type="ECO:0000313" key="3">
    <source>
        <dbReference type="EMBL" id="PKY63845.1"/>
    </source>
</evidence>
<evidence type="ECO:0000256" key="1">
    <source>
        <dbReference type="SAM" id="Phobius"/>
    </source>
</evidence>
<feature type="transmembrane region" description="Helical" evidence="1">
    <location>
        <begin position="6"/>
        <end position="26"/>
    </location>
</feature>
<dbReference type="InterPro" id="IPR036465">
    <property type="entry name" value="vWFA_dom_sf"/>
</dbReference>
<name>A0A2I1HY89_9ACTO</name>
<sequence length="344" mass="37404">MIFRPVVHPVLLVLILLVAAAFVFLSAKRAARKRVMDIIRRSFIVLTVIIMGAGPSIPGQALEVSSALEVYLVIDRTGSMAAEDWDGTKPRIDGVRNDVGLIMNTLAGSRFSILTWDSSVHTDMPLTSDASAVASYMDSFNRELSASSQGSSLNRPAAELAALLAKNKERHPQNLRAVFIFSDGETSNQEHWKSAPTGSEEDWDRVKEYVDGGLVIGYGTPEGAPMKVLRLGNSEAQSGDDDGYIHDLSQPGNPIAISKIDEAALQSVASRIGVDYVHSPDKSAIESHAHTILEGATEIAEQRNMKDTYRYIIWPFALLLGGLLAWEGANLALRAQQLRNSHAL</sequence>
<dbReference type="SUPFAM" id="SSF53300">
    <property type="entry name" value="vWA-like"/>
    <property type="match status" value="1"/>
</dbReference>
<organism evidence="3 4">
    <name type="scientific">Schaalia odontolytica</name>
    <dbReference type="NCBI Taxonomy" id="1660"/>
    <lineage>
        <taxon>Bacteria</taxon>
        <taxon>Bacillati</taxon>
        <taxon>Actinomycetota</taxon>
        <taxon>Actinomycetes</taxon>
        <taxon>Actinomycetales</taxon>
        <taxon>Actinomycetaceae</taxon>
        <taxon>Schaalia</taxon>
    </lineage>
</organism>
<evidence type="ECO:0000259" key="2">
    <source>
        <dbReference type="PROSITE" id="PS50234"/>
    </source>
</evidence>
<proteinExistence type="predicted"/>
<dbReference type="PROSITE" id="PS50234">
    <property type="entry name" value="VWFA"/>
    <property type="match status" value="1"/>
</dbReference>
<dbReference type="Pfam" id="PF13519">
    <property type="entry name" value="VWA_2"/>
    <property type="match status" value="1"/>
</dbReference>
<protein>
    <submittedName>
        <fullName evidence="3">VWA domain-containing protein</fullName>
    </submittedName>
</protein>
<dbReference type="Proteomes" id="UP000234198">
    <property type="component" value="Unassembled WGS sequence"/>
</dbReference>
<evidence type="ECO:0000313" key="4">
    <source>
        <dbReference type="Proteomes" id="UP000234198"/>
    </source>
</evidence>
<dbReference type="EMBL" id="PKKM01000013">
    <property type="protein sequence ID" value="PKY63845.1"/>
    <property type="molecule type" value="Genomic_DNA"/>
</dbReference>
<feature type="transmembrane region" description="Helical" evidence="1">
    <location>
        <begin position="38"/>
        <end position="57"/>
    </location>
</feature>
<comment type="caution">
    <text evidence="3">The sequence shown here is derived from an EMBL/GenBank/DDBJ whole genome shotgun (WGS) entry which is preliminary data.</text>
</comment>
<gene>
    <name evidence="3" type="ORF">CYJ22_08850</name>
</gene>
<dbReference type="InterPro" id="IPR002035">
    <property type="entry name" value="VWF_A"/>
</dbReference>
<reference evidence="3 4" key="1">
    <citation type="submission" date="2017-12" db="EMBL/GenBank/DDBJ databases">
        <title>Phylogenetic diversity of female urinary microbiome.</title>
        <authorList>
            <person name="Thomas-White K."/>
            <person name="Wolfe A.J."/>
        </authorList>
    </citation>
    <scope>NUCLEOTIDE SEQUENCE [LARGE SCALE GENOMIC DNA]</scope>
    <source>
        <strain evidence="3 4">UMB0018</strain>
    </source>
</reference>
<feature type="transmembrane region" description="Helical" evidence="1">
    <location>
        <begin position="311"/>
        <end position="333"/>
    </location>
</feature>
<feature type="domain" description="VWFA" evidence="2">
    <location>
        <begin position="69"/>
        <end position="272"/>
    </location>
</feature>
<keyword evidence="1" id="KW-1133">Transmembrane helix</keyword>
<keyword evidence="1" id="KW-0472">Membrane</keyword>
<dbReference type="RefSeq" id="WP_101602350.1">
    <property type="nucleotide sequence ID" value="NZ_PKKM01000013.1"/>
</dbReference>